<feature type="transmembrane region" description="Helical" evidence="1">
    <location>
        <begin position="134"/>
        <end position="159"/>
    </location>
</feature>
<dbReference type="OrthoDB" id="7066716at2"/>
<protein>
    <submittedName>
        <fullName evidence="2">Uncharacterized protein</fullName>
    </submittedName>
</protein>
<proteinExistence type="predicted"/>
<dbReference type="Proteomes" id="UP000318212">
    <property type="component" value="Unassembled WGS sequence"/>
</dbReference>
<dbReference type="AlphaFoldDB" id="A0A508AQJ6"/>
<name>A0A508AQJ6_9GAMM</name>
<feature type="transmembrane region" description="Helical" evidence="1">
    <location>
        <begin position="47"/>
        <end position="66"/>
    </location>
</feature>
<evidence type="ECO:0000256" key="1">
    <source>
        <dbReference type="SAM" id="Phobius"/>
    </source>
</evidence>
<keyword evidence="1" id="KW-1133">Transmembrane helix</keyword>
<keyword evidence="3" id="KW-1185">Reference proteome</keyword>
<gene>
    <name evidence="2" type="ORF">FKV25_01865</name>
</gene>
<organism evidence="2 3">
    <name type="scientific">Marilutibacter aestuarii</name>
    <dbReference type="NCBI Taxonomy" id="1706195"/>
    <lineage>
        <taxon>Bacteria</taxon>
        <taxon>Pseudomonadati</taxon>
        <taxon>Pseudomonadota</taxon>
        <taxon>Gammaproteobacteria</taxon>
        <taxon>Lysobacterales</taxon>
        <taxon>Lysobacteraceae</taxon>
        <taxon>Marilutibacter</taxon>
    </lineage>
</organism>
<sequence>MKRAFEHLNKRVQALEEGARRSHARLTLPRSDAWDQLERHQEREVHYANVILLLGYGGFFALWTTVAGKMPAWLFGLSGLMIAFSLLLFISFELAKTAVSSASLTRSKKLGLTANQAIDRSNLAVDVINGWQPWIFYPAVITGLGAGLIVLGFFGFTLFSEAYSAASPEDAPPAAEIARP</sequence>
<feature type="transmembrane region" description="Helical" evidence="1">
    <location>
        <begin position="72"/>
        <end position="92"/>
    </location>
</feature>
<accession>A0A508AQJ6</accession>
<keyword evidence="1" id="KW-0812">Transmembrane</keyword>
<keyword evidence="1" id="KW-0472">Membrane</keyword>
<evidence type="ECO:0000313" key="2">
    <source>
        <dbReference type="EMBL" id="TQD51203.1"/>
    </source>
</evidence>
<reference evidence="2 3" key="1">
    <citation type="submission" date="2019-06" db="EMBL/GenBank/DDBJ databases">
        <title>Lysobacter alkalisoli sp. nov. isolated from saline soil.</title>
        <authorList>
            <person name="Sun J.-Q."/>
            <person name="Xu L."/>
        </authorList>
    </citation>
    <scope>NUCLEOTIDE SEQUENCE [LARGE SCALE GENOMIC DNA]</scope>
    <source>
        <strain evidence="2 3">JCM 31130</strain>
    </source>
</reference>
<evidence type="ECO:0000313" key="3">
    <source>
        <dbReference type="Proteomes" id="UP000318212"/>
    </source>
</evidence>
<comment type="caution">
    <text evidence="2">The sequence shown here is derived from an EMBL/GenBank/DDBJ whole genome shotgun (WGS) entry which is preliminary data.</text>
</comment>
<dbReference type="EMBL" id="VICE01000014">
    <property type="protein sequence ID" value="TQD51203.1"/>
    <property type="molecule type" value="Genomic_DNA"/>
</dbReference>